<comment type="caution">
    <text evidence="2">The sequence shown here is derived from an EMBL/GenBank/DDBJ whole genome shotgun (WGS) entry which is preliminary data.</text>
</comment>
<evidence type="ECO:0000313" key="2">
    <source>
        <dbReference type="EMBL" id="KAH9377115.1"/>
    </source>
</evidence>
<dbReference type="VEuPathDB" id="VectorBase:HLOH_058581"/>
<feature type="region of interest" description="Disordered" evidence="1">
    <location>
        <begin position="41"/>
        <end position="65"/>
    </location>
</feature>
<evidence type="ECO:0000313" key="3">
    <source>
        <dbReference type="Proteomes" id="UP000821853"/>
    </source>
</evidence>
<proteinExistence type="predicted"/>
<organism evidence="2 3">
    <name type="scientific">Haemaphysalis longicornis</name>
    <name type="common">Bush tick</name>
    <dbReference type="NCBI Taxonomy" id="44386"/>
    <lineage>
        <taxon>Eukaryota</taxon>
        <taxon>Metazoa</taxon>
        <taxon>Ecdysozoa</taxon>
        <taxon>Arthropoda</taxon>
        <taxon>Chelicerata</taxon>
        <taxon>Arachnida</taxon>
        <taxon>Acari</taxon>
        <taxon>Parasitiformes</taxon>
        <taxon>Ixodida</taxon>
        <taxon>Ixodoidea</taxon>
        <taxon>Ixodidae</taxon>
        <taxon>Haemaphysalinae</taxon>
        <taxon>Haemaphysalis</taxon>
    </lineage>
</organism>
<feature type="compositionally biased region" description="Polar residues" evidence="1">
    <location>
        <begin position="54"/>
        <end position="65"/>
    </location>
</feature>
<protein>
    <submittedName>
        <fullName evidence="2">Uncharacterized protein</fullName>
    </submittedName>
</protein>
<reference evidence="2 3" key="1">
    <citation type="journal article" date="2020" name="Cell">
        <title>Large-Scale Comparative Analyses of Tick Genomes Elucidate Their Genetic Diversity and Vector Capacities.</title>
        <authorList>
            <consortium name="Tick Genome and Microbiome Consortium (TIGMIC)"/>
            <person name="Jia N."/>
            <person name="Wang J."/>
            <person name="Shi W."/>
            <person name="Du L."/>
            <person name="Sun Y."/>
            <person name="Zhan W."/>
            <person name="Jiang J.F."/>
            <person name="Wang Q."/>
            <person name="Zhang B."/>
            <person name="Ji P."/>
            <person name="Bell-Sakyi L."/>
            <person name="Cui X.M."/>
            <person name="Yuan T.T."/>
            <person name="Jiang B.G."/>
            <person name="Yang W.F."/>
            <person name="Lam T.T."/>
            <person name="Chang Q.C."/>
            <person name="Ding S.J."/>
            <person name="Wang X.J."/>
            <person name="Zhu J.G."/>
            <person name="Ruan X.D."/>
            <person name="Zhao L."/>
            <person name="Wei J.T."/>
            <person name="Ye R.Z."/>
            <person name="Que T.C."/>
            <person name="Du C.H."/>
            <person name="Zhou Y.H."/>
            <person name="Cheng J.X."/>
            <person name="Dai P.F."/>
            <person name="Guo W.B."/>
            <person name="Han X.H."/>
            <person name="Huang E.J."/>
            <person name="Li L.F."/>
            <person name="Wei W."/>
            <person name="Gao Y.C."/>
            <person name="Liu J.Z."/>
            <person name="Shao H.Z."/>
            <person name="Wang X."/>
            <person name="Wang C.C."/>
            <person name="Yang T.C."/>
            <person name="Huo Q.B."/>
            <person name="Li W."/>
            <person name="Chen H.Y."/>
            <person name="Chen S.E."/>
            <person name="Zhou L.G."/>
            <person name="Ni X.B."/>
            <person name="Tian J.H."/>
            <person name="Sheng Y."/>
            <person name="Liu T."/>
            <person name="Pan Y.S."/>
            <person name="Xia L.Y."/>
            <person name="Li J."/>
            <person name="Zhao F."/>
            <person name="Cao W.C."/>
        </authorList>
    </citation>
    <scope>NUCLEOTIDE SEQUENCE [LARGE SCALE GENOMIC DNA]</scope>
    <source>
        <strain evidence="2">HaeL-2018</strain>
    </source>
</reference>
<keyword evidence="3" id="KW-1185">Reference proteome</keyword>
<name>A0A9J6GP16_HAELO</name>
<evidence type="ECO:0000256" key="1">
    <source>
        <dbReference type="SAM" id="MobiDB-lite"/>
    </source>
</evidence>
<gene>
    <name evidence="2" type="ORF">HPB48_008282</name>
</gene>
<sequence>MAQGFPEGTYIRFNQVPTNLQADITKELGAFRFVVASLSTERVPADESEDKTNIRQPSSSRLRTH</sequence>
<accession>A0A9J6GP16</accession>
<dbReference type="AlphaFoldDB" id="A0A9J6GP16"/>
<dbReference type="Proteomes" id="UP000821853">
    <property type="component" value="Unassembled WGS sequence"/>
</dbReference>
<dbReference type="EMBL" id="JABSTR010000008">
    <property type="protein sequence ID" value="KAH9377115.1"/>
    <property type="molecule type" value="Genomic_DNA"/>
</dbReference>